<dbReference type="EMBL" id="QXBN01000016">
    <property type="protein sequence ID" value="RIT34785.1"/>
    <property type="molecule type" value="Genomic_DNA"/>
</dbReference>
<reference evidence="1 2" key="1">
    <citation type="submission" date="2018-08" db="EMBL/GenBank/DDBJ databases">
        <title>Linezolid Resistance in Mycobacterium abscessus: MIC Distribution and Comprehensive Investigation of Resistance Mechanisms.</title>
        <authorList>
            <person name="Ye M."/>
            <person name="Xu L."/>
            <person name="Zou Y."/>
            <person name="Li B."/>
            <person name="Guo Q."/>
            <person name="Zhang Y."/>
            <person name="Zhan M."/>
            <person name="Xu B."/>
            <person name="Yu F."/>
            <person name="Zhang Z."/>
            <person name="Chu H."/>
        </authorList>
    </citation>
    <scope>NUCLEOTIDE SEQUENCE [LARGE SCALE GENOMIC DNA]</scope>
    <source>
        <strain evidence="1 2">G143</strain>
    </source>
</reference>
<evidence type="ECO:0000313" key="1">
    <source>
        <dbReference type="EMBL" id="RIT34785.1"/>
    </source>
</evidence>
<name>A0ABD7HK18_9MYCO</name>
<dbReference type="AlphaFoldDB" id="A0ABD7HK18"/>
<gene>
    <name evidence="1" type="ORF">D2E76_19410</name>
</gene>
<protein>
    <submittedName>
        <fullName evidence="1">Uncharacterized protein</fullName>
    </submittedName>
</protein>
<comment type="caution">
    <text evidence="1">The sequence shown here is derived from an EMBL/GenBank/DDBJ whole genome shotgun (WGS) entry which is preliminary data.</text>
</comment>
<organism evidence="1 2">
    <name type="scientific">Mycobacteroides abscessus</name>
    <dbReference type="NCBI Taxonomy" id="36809"/>
    <lineage>
        <taxon>Bacteria</taxon>
        <taxon>Bacillati</taxon>
        <taxon>Actinomycetota</taxon>
        <taxon>Actinomycetes</taxon>
        <taxon>Mycobacteriales</taxon>
        <taxon>Mycobacteriaceae</taxon>
        <taxon>Mycobacteroides</taxon>
    </lineage>
</organism>
<dbReference type="Proteomes" id="UP000284557">
    <property type="component" value="Unassembled WGS sequence"/>
</dbReference>
<proteinExistence type="predicted"/>
<sequence>MSLLVLVRDVDDTDLEVVPLTIDPAAENSDCFVLDEKSTAFGTDVALWAGLTSSLPMRVFDEIIDQLADEISEWLFNANLAKLPHGLRRGVAPSNEFETSIEIKAMIDDDLTALRSSPALPVAADGESQPVLSLASILGKNVDLEVLVSALSPFGFDQPAVMSLLRGKRPVSPTIASTVARVTGIEAARVAGAVQPLPARFVEEVDHPRWRQVWRHRAERTGSREGDARLAGSYEMFARAARQTGAQEPDWHARLAQFRKLEGPSGAS</sequence>
<accession>A0ABD7HK18</accession>
<evidence type="ECO:0000313" key="2">
    <source>
        <dbReference type="Proteomes" id="UP000284557"/>
    </source>
</evidence>
<dbReference type="RefSeq" id="WP_052585717.1">
    <property type="nucleotide sequence ID" value="NZ_JAMLBO010000013.1"/>
</dbReference>